<evidence type="ECO:0000256" key="1">
    <source>
        <dbReference type="ARBA" id="ARBA00004141"/>
    </source>
</evidence>
<keyword evidence="4 5" id="KW-0472">Membrane</keyword>
<dbReference type="PANTHER" id="PTHR20952">
    <property type="entry name" value="ADP-RIBOSYLATION-LIKE FACTOR 6-INTERACTING PROTEIN"/>
    <property type="match status" value="1"/>
</dbReference>
<dbReference type="PANTHER" id="PTHR20952:SF0">
    <property type="entry name" value="ADP-RIBOSYLATION FACTOR-LIKE PROTEIN 6-INTERACTING PROTEIN 1"/>
    <property type="match status" value="1"/>
</dbReference>
<dbReference type="InterPro" id="IPR052114">
    <property type="entry name" value="ER_autophagy_membrane_reg"/>
</dbReference>
<evidence type="ECO:0000256" key="4">
    <source>
        <dbReference type="ARBA" id="ARBA00023136"/>
    </source>
</evidence>
<evidence type="ECO:0000256" key="3">
    <source>
        <dbReference type="ARBA" id="ARBA00022989"/>
    </source>
</evidence>
<evidence type="ECO:0000256" key="5">
    <source>
        <dbReference type="SAM" id="Phobius"/>
    </source>
</evidence>
<feature type="transmembrane region" description="Helical" evidence="5">
    <location>
        <begin position="170"/>
        <end position="189"/>
    </location>
</feature>
<evidence type="ECO:0000259" key="6">
    <source>
        <dbReference type="Pfam" id="PF24456"/>
    </source>
</evidence>
<feature type="transmembrane region" description="Helical" evidence="5">
    <location>
        <begin position="131"/>
        <end position="164"/>
    </location>
</feature>
<name>A0A8B7YJV5_ACAPL</name>
<proteinExistence type="predicted"/>
<evidence type="ECO:0000256" key="2">
    <source>
        <dbReference type="ARBA" id="ARBA00022692"/>
    </source>
</evidence>
<dbReference type="Proteomes" id="UP000694845">
    <property type="component" value="Unplaced"/>
</dbReference>
<dbReference type="AlphaFoldDB" id="A0A8B7YJV5"/>
<keyword evidence="7" id="KW-1185">Reference proteome</keyword>
<reference evidence="8" key="1">
    <citation type="submission" date="2025-08" db="UniProtKB">
        <authorList>
            <consortium name="RefSeq"/>
        </authorList>
    </citation>
    <scope>IDENTIFICATION</scope>
</reference>
<dbReference type="InterPro" id="IPR057282">
    <property type="entry name" value="RETREG1-3-like_RHD"/>
</dbReference>
<accession>A0A8B7YJV5</accession>
<protein>
    <submittedName>
        <fullName evidence="8">ADP-ribosylation factor-like protein 6-interacting protein 1</fullName>
    </submittedName>
</protein>
<dbReference type="GeneID" id="110980831"/>
<evidence type="ECO:0000313" key="8">
    <source>
        <dbReference type="RefSeq" id="XP_022093529.1"/>
    </source>
</evidence>
<feature type="domain" description="RETREG1-3/ARL6IP-like N-terminal reticulon-homology" evidence="6">
    <location>
        <begin position="102"/>
        <end position="180"/>
    </location>
</feature>
<feature type="transmembrane region" description="Helical" evidence="5">
    <location>
        <begin position="46"/>
        <end position="66"/>
    </location>
</feature>
<keyword evidence="2 5" id="KW-0812">Transmembrane</keyword>
<dbReference type="GO" id="GO:0005783">
    <property type="term" value="C:endoplasmic reticulum"/>
    <property type="evidence" value="ECO:0007669"/>
    <property type="project" value="UniProtKB-ARBA"/>
</dbReference>
<dbReference type="Pfam" id="PF24456">
    <property type="entry name" value="RHD_RETREG1-3"/>
    <property type="match status" value="1"/>
</dbReference>
<organism evidence="7 8">
    <name type="scientific">Acanthaster planci</name>
    <name type="common">Crown-of-thorns starfish</name>
    <dbReference type="NCBI Taxonomy" id="133434"/>
    <lineage>
        <taxon>Eukaryota</taxon>
        <taxon>Metazoa</taxon>
        <taxon>Echinodermata</taxon>
        <taxon>Eleutherozoa</taxon>
        <taxon>Asterozoa</taxon>
        <taxon>Asteroidea</taxon>
        <taxon>Valvatacea</taxon>
        <taxon>Valvatida</taxon>
        <taxon>Acanthasteridae</taxon>
        <taxon>Acanthaster</taxon>
    </lineage>
</organism>
<dbReference type="OMA" id="WTGQKEK"/>
<dbReference type="OrthoDB" id="6416122at2759"/>
<dbReference type="GO" id="GO:0016020">
    <property type="term" value="C:membrane"/>
    <property type="evidence" value="ECO:0007669"/>
    <property type="project" value="UniProtKB-SubCell"/>
</dbReference>
<dbReference type="KEGG" id="aplc:110980831"/>
<keyword evidence="3 5" id="KW-1133">Transmembrane helix</keyword>
<dbReference type="RefSeq" id="XP_022093529.1">
    <property type="nucleotide sequence ID" value="XM_022237837.1"/>
</dbReference>
<gene>
    <name evidence="8" type="primary">LOC110980831</name>
</gene>
<sequence length="196" mass="22474">MAQAGTANSESKDEEIASLEQSLHEWRYILLHVDRWLRWEDQNQPVIMAAAVTAFFLMLCTDNHLIARHGRLFSYLGPTVFHSYICPPAEWTAEHQRQYQQVCMSLIRTKDALMHSYQCLKTMKEEKPKQYFILVIAVLAVIAFIGNLIPNICLVYFLAVFLVLLPGLHQRGLLAQAYAASLQVVVNLLKQTKKKD</sequence>
<comment type="subcellular location">
    <subcellularLocation>
        <location evidence="1">Membrane</location>
        <topology evidence="1">Multi-pass membrane protein</topology>
    </subcellularLocation>
</comment>
<evidence type="ECO:0000313" key="7">
    <source>
        <dbReference type="Proteomes" id="UP000694845"/>
    </source>
</evidence>